<name>A0A2I7K7U4_9RHOB</name>
<evidence type="ECO:0000259" key="1">
    <source>
        <dbReference type="Pfam" id="PF03625"/>
    </source>
</evidence>
<dbReference type="RefSeq" id="WP_102883314.1">
    <property type="nucleotide sequence ID" value="NZ_CP010725.1"/>
</dbReference>
<sequence>MVRRLQIHLIQHHRISLPSFAALLILIGFALLQAAAVAAGPLSSRPGWAVHPTTKPYAQLIRDVITATKAQGLVIVTQAGPTKAAAARGITIPGNRVIGVFNNDYAVRVLRRSIAAMIEAPIRLYVTEDENGDATLSYKTAQHVFAPYLADGGQELADIAIELDQHLDAIAQNAVRSAP</sequence>
<dbReference type="Gene3D" id="3.30.310.70">
    <property type="entry name" value="TT1751-like domain"/>
    <property type="match status" value="1"/>
</dbReference>
<evidence type="ECO:0000313" key="2">
    <source>
        <dbReference type="EMBL" id="AUQ98678.1"/>
    </source>
</evidence>
<evidence type="ECO:0000313" key="3">
    <source>
        <dbReference type="Proteomes" id="UP000236447"/>
    </source>
</evidence>
<proteinExistence type="predicted"/>
<reference evidence="2 3" key="1">
    <citation type="journal article" date="2017" name="Front. Microbiol.">
        <title>Phaeobacter piscinae sp. nov., a species of the Roseobacter group and potential aquaculture probiont.</title>
        <authorList>
            <person name="Sonnenschein E.C."/>
            <person name="Phippen C.B.W."/>
            <person name="Nielsen K.F."/>
            <person name="Mateiu R.V."/>
            <person name="Melchiorsen J."/>
            <person name="Gram L."/>
            <person name="Overmann J."/>
            <person name="Freese H.M."/>
        </authorList>
    </citation>
    <scope>NUCLEOTIDE SEQUENCE [LARGE SCALE GENOMIC DNA]</scope>
    <source>
        <strain evidence="2 3">P88</strain>
    </source>
</reference>
<dbReference type="InterPro" id="IPR035923">
    <property type="entry name" value="TT1751-like_sf"/>
</dbReference>
<protein>
    <recommendedName>
        <fullName evidence="1">DUF302 domain-containing protein</fullName>
    </recommendedName>
</protein>
<gene>
    <name evidence="2" type="ORF">PhaeoP88_01297</name>
</gene>
<dbReference type="EMBL" id="CP010725">
    <property type="protein sequence ID" value="AUQ98678.1"/>
    <property type="molecule type" value="Genomic_DNA"/>
</dbReference>
<accession>A0A2I7K7U4</accession>
<dbReference type="InterPro" id="IPR005180">
    <property type="entry name" value="DUF302"/>
</dbReference>
<feature type="domain" description="DUF302" evidence="1">
    <location>
        <begin position="84"/>
        <end position="139"/>
    </location>
</feature>
<dbReference type="CDD" id="cd14797">
    <property type="entry name" value="DUF302"/>
    <property type="match status" value="1"/>
</dbReference>
<dbReference type="Proteomes" id="UP000236447">
    <property type="component" value="Chromosome"/>
</dbReference>
<dbReference type="AlphaFoldDB" id="A0A2I7K7U4"/>
<reference evidence="2 3" key="2">
    <citation type="journal article" date="2017" name="Genome Biol. Evol.">
        <title>Trajectories and Drivers of Genome Evolution in Surface-Associated Marine Phaeobacter.</title>
        <authorList>
            <person name="Freese H.M."/>
            <person name="Sikorski J."/>
            <person name="Bunk B."/>
            <person name="Scheuner C."/>
            <person name="Meier-Kolthoff J.P."/>
            <person name="Sproer C."/>
            <person name="Gram L."/>
            <person name="Overmann J."/>
        </authorList>
    </citation>
    <scope>NUCLEOTIDE SEQUENCE [LARGE SCALE GENOMIC DNA]</scope>
    <source>
        <strain evidence="2 3">P88</strain>
    </source>
</reference>
<dbReference type="Pfam" id="PF03625">
    <property type="entry name" value="DUF302"/>
    <property type="match status" value="1"/>
</dbReference>
<dbReference type="SUPFAM" id="SSF103247">
    <property type="entry name" value="TT1751-like"/>
    <property type="match status" value="1"/>
</dbReference>
<organism evidence="2 3">
    <name type="scientific">Phaeobacter inhibens</name>
    <dbReference type="NCBI Taxonomy" id="221822"/>
    <lineage>
        <taxon>Bacteria</taxon>
        <taxon>Pseudomonadati</taxon>
        <taxon>Pseudomonadota</taxon>
        <taxon>Alphaproteobacteria</taxon>
        <taxon>Rhodobacterales</taxon>
        <taxon>Roseobacteraceae</taxon>
        <taxon>Phaeobacter</taxon>
    </lineage>
</organism>